<dbReference type="PaxDb" id="4097-A0A1S3YMY5"/>
<evidence type="ECO:0000256" key="10">
    <source>
        <dbReference type="SAM" id="MobiDB-lite"/>
    </source>
</evidence>
<dbReference type="GO" id="GO:0016579">
    <property type="term" value="P:protein deubiquitination"/>
    <property type="evidence" value="ECO:0007669"/>
    <property type="project" value="InterPro"/>
</dbReference>
<reference evidence="14" key="2">
    <citation type="submission" date="2025-08" db="UniProtKB">
        <authorList>
            <consortium name="RefSeq"/>
        </authorList>
    </citation>
    <scope>IDENTIFICATION</scope>
    <source>
        <tissue evidence="14">Leaf</tissue>
    </source>
</reference>
<keyword evidence="3" id="KW-0479">Metal-binding</keyword>
<evidence type="ECO:0000256" key="3">
    <source>
        <dbReference type="ARBA" id="ARBA00022723"/>
    </source>
</evidence>
<dbReference type="Pfam" id="PF02148">
    <property type="entry name" value="zf-UBP"/>
    <property type="match status" value="1"/>
</dbReference>
<keyword evidence="13" id="KW-1185">Reference proteome</keyword>
<proteinExistence type="predicted"/>
<dbReference type="SUPFAM" id="SSF57850">
    <property type="entry name" value="RING/U-box"/>
    <property type="match status" value="1"/>
</dbReference>
<evidence type="ECO:0000256" key="2">
    <source>
        <dbReference type="ARBA" id="ARBA00022664"/>
    </source>
</evidence>
<dbReference type="SUPFAM" id="SSF54001">
    <property type="entry name" value="Cysteine proteinases"/>
    <property type="match status" value="1"/>
</dbReference>
<sequence>MTKKREIEDCIVDKEVGGKRLKIVQQPSDQDHCRDVSQGKKNLTSEVRRDCPLLDTINRQVLDFDFEKLCSVTGRKFNVYACLICGKYYQGRGHESHAYTHSRKAGHHVYINVQTEKVYCLPDGYEVKDPSLDDICLLLNPRFTLEQVEQLDKKRQWSRALDGSNYLPGTVGLNIVDKTDFINVTIQSLMRVTPLRNFFLIPENYQQCESPLVHQFGELTRKIWHAGNFKGQVSPREFLQAVMDSSEKRFRVDVRSDPAEFMLWLLKTLCADLRGSKKGNNIIRQCFQGELEVVKEMHNRTIAERRESGGNSQINGNGEDGGNEAGNFVSETSRVPFLMLELDLPPPPLFKDFMEKNIIPQVPLFNILKKIDGETVTEVVHPRIARMRFRVKKLPRYLIFHMCRFTKNNFFLEKNPTLVNFPLKNLELKDYISLPAPKQIRKLRSKYDLIANIVHGGKPEEGSYRVFVQRKSEELWYEMQDLHVSETVPQMVALSEAYVQIYEQQQ</sequence>
<dbReference type="GO" id="GO:0005681">
    <property type="term" value="C:spliceosomal complex"/>
    <property type="evidence" value="ECO:0007669"/>
    <property type="project" value="UniProtKB-KW"/>
</dbReference>
<keyword evidence="2" id="KW-0507">mRNA processing</keyword>
<evidence type="ECO:0000256" key="7">
    <source>
        <dbReference type="ARBA" id="ARBA00023187"/>
    </source>
</evidence>
<evidence type="ECO:0000256" key="1">
    <source>
        <dbReference type="ARBA" id="ARBA00004123"/>
    </source>
</evidence>
<dbReference type="InterPro" id="IPR013083">
    <property type="entry name" value="Znf_RING/FYVE/PHD"/>
</dbReference>
<evidence type="ECO:0000259" key="11">
    <source>
        <dbReference type="PROSITE" id="PS50235"/>
    </source>
</evidence>
<dbReference type="Proteomes" id="UP000790787">
    <property type="component" value="Chromosome 13"/>
</dbReference>
<dbReference type="CDD" id="cd02669">
    <property type="entry name" value="Peptidase_C19M"/>
    <property type="match status" value="1"/>
</dbReference>
<dbReference type="Gene3D" id="3.30.40.10">
    <property type="entry name" value="Zinc/RING finger domain, C3HC4 (zinc finger)"/>
    <property type="match status" value="1"/>
</dbReference>
<dbReference type="PROSITE" id="PS50271">
    <property type="entry name" value="ZF_UBP"/>
    <property type="match status" value="1"/>
</dbReference>
<dbReference type="SMR" id="A0A1S3YMY5"/>
<evidence type="ECO:0000259" key="12">
    <source>
        <dbReference type="PROSITE" id="PS50271"/>
    </source>
</evidence>
<keyword evidence="8" id="KW-0539">Nucleus</keyword>
<organism evidence="13 14">
    <name type="scientific">Nicotiana tabacum</name>
    <name type="common">Common tobacco</name>
    <dbReference type="NCBI Taxonomy" id="4097"/>
    <lineage>
        <taxon>Eukaryota</taxon>
        <taxon>Viridiplantae</taxon>
        <taxon>Streptophyta</taxon>
        <taxon>Embryophyta</taxon>
        <taxon>Tracheophyta</taxon>
        <taxon>Spermatophyta</taxon>
        <taxon>Magnoliopsida</taxon>
        <taxon>eudicotyledons</taxon>
        <taxon>Gunneridae</taxon>
        <taxon>Pentapetalae</taxon>
        <taxon>asterids</taxon>
        <taxon>lamiids</taxon>
        <taxon>Solanales</taxon>
        <taxon>Solanaceae</taxon>
        <taxon>Nicotianoideae</taxon>
        <taxon>Nicotianeae</taxon>
        <taxon>Nicotiana</taxon>
    </lineage>
</organism>
<dbReference type="PANTHER" id="PTHR21646">
    <property type="entry name" value="UBIQUITIN CARBOXYL-TERMINAL HYDROLASE"/>
    <property type="match status" value="1"/>
</dbReference>
<dbReference type="KEGG" id="nta:107777708"/>
<feature type="region of interest" description="Disordered" evidence="10">
    <location>
        <begin position="304"/>
        <end position="324"/>
    </location>
</feature>
<dbReference type="GO" id="GO:0008270">
    <property type="term" value="F:zinc ion binding"/>
    <property type="evidence" value="ECO:0007669"/>
    <property type="project" value="UniProtKB-KW"/>
</dbReference>
<dbReference type="OrthoDB" id="10263353at2759"/>
<evidence type="ECO:0000256" key="5">
    <source>
        <dbReference type="ARBA" id="ARBA00022771"/>
    </source>
</evidence>
<dbReference type="STRING" id="4097.A0A1S3YMY5"/>
<feature type="domain" description="UBP-type" evidence="12">
    <location>
        <begin position="49"/>
        <end position="146"/>
    </location>
</feature>
<dbReference type="GeneID" id="107777708"/>
<evidence type="ECO:0000313" key="14">
    <source>
        <dbReference type="RefSeq" id="XP_016453295.1"/>
    </source>
</evidence>
<dbReference type="PROSITE" id="PS50235">
    <property type="entry name" value="USP_3"/>
    <property type="match status" value="1"/>
</dbReference>
<dbReference type="Gene3D" id="3.90.70.10">
    <property type="entry name" value="Cysteine proteinases"/>
    <property type="match status" value="1"/>
</dbReference>
<dbReference type="PANTHER" id="PTHR21646:SF16">
    <property type="entry name" value="U4_U6.U5 TRI-SNRNP-ASSOCIATED PROTEIN 2"/>
    <property type="match status" value="1"/>
</dbReference>
<protein>
    <submittedName>
        <fullName evidence="14">U4/U6.U5 tri-snRNP-associated protein 2-like</fullName>
    </submittedName>
    <submittedName>
        <fullName evidence="14">Uncharacterized protein LOC107777708 isoform X2</fullName>
    </submittedName>
</protein>
<keyword evidence="7" id="KW-0508">mRNA splicing</keyword>
<dbReference type="GO" id="GO:0000245">
    <property type="term" value="P:spliceosomal complex assembly"/>
    <property type="evidence" value="ECO:0000318"/>
    <property type="project" value="GO_Central"/>
</dbReference>
<keyword evidence="6" id="KW-0862">Zinc</keyword>
<dbReference type="InterPro" id="IPR001607">
    <property type="entry name" value="Znf_UBP"/>
</dbReference>
<keyword evidence="5 9" id="KW-0863">Zinc-finger</keyword>
<dbReference type="InterPro" id="IPR050185">
    <property type="entry name" value="Ub_carboxyl-term_hydrolase"/>
</dbReference>
<keyword evidence="4" id="KW-0747">Spliceosome</keyword>
<evidence type="ECO:0000256" key="8">
    <source>
        <dbReference type="ARBA" id="ARBA00023242"/>
    </source>
</evidence>
<dbReference type="InterPro" id="IPR001394">
    <property type="entry name" value="Peptidase_C19_UCH"/>
</dbReference>
<evidence type="ECO:0000256" key="4">
    <source>
        <dbReference type="ARBA" id="ARBA00022728"/>
    </source>
</evidence>
<dbReference type="RefSeq" id="XP_016453295.1">
    <property type="nucleotide sequence ID" value="XM_016597809.2"/>
</dbReference>
<comment type="subcellular location">
    <subcellularLocation>
        <location evidence="1">Nucleus</location>
    </subcellularLocation>
</comment>
<dbReference type="InterPro" id="IPR038765">
    <property type="entry name" value="Papain-like_cys_pep_sf"/>
</dbReference>
<evidence type="ECO:0000313" key="13">
    <source>
        <dbReference type="Proteomes" id="UP000790787"/>
    </source>
</evidence>
<reference evidence="13" key="1">
    <citation type="journal article" date="2014" name="Nat. Commun.">
        <title>The tobacco genome sequence and its comparison with those of tomato and potato.</title>
        <authorList>
            <person name="Sierro N."/>
            <person name="Battey J.N."/>
            <person name="Ouadi S."/>
            <person name="Bakaher N."/>
            <person name="Bovet L."/>
            <person name="Willig A."/>
            <person name="Goepfert S."/>
            <person name="Peitsch M.C."/>
            <person name="Ivanov N.V."/>
        </authorList>
    </citation>
    <scope>NUCLEOTIDE SEQUENCE [LARGE SCALE GENOMIC DNA]</scope>
</reference>
<dbReference type="Pfam" id="PF00443">
    <property type="entry name" value="UCH"/>
    <property type="match status" value="1"/>
</dbReference>
<dbReference type="GO" id="GO:0004843">
    <property type="term" value="F:cysteine-type deubiquitinase activity"/>
    <property type="evidence" value="ECO:0007669"/>
    <property type="project" value="InterPro"/>
</dbReference>
<dbReference type="AlphaFoldDB" id="A0A1S3YMY5"/>
<evidence type="ECO:0000256" key="6">
    <source>
        <dbReference type="ARBA" id="ARBA00022833"/>
    </source>
</evidence>
<feature type="domain" description="USP" evidence="11">
    <location>
        <begin position="171"/>
        <end position="505"/>
    </location>
</feature>
<dbReference type="SMART" id="SM00290">
    <property type="entry name" value="ZnF_UBP"/>
    <property type="match status" value="1"/>
</dbReference>
<dbReference type="RefSeq" id="XP_016453295.1">
    <property type="nucleotide sequence ID" value="XM_016597809.1"/>
</dbReference>
<dbReference type="OMA" id="HESHAYT"/>
<name>A0A1S3YMY5_TOBAC</name>
<dbReference type="InterPro" id="IPR033809">
    <property type="entry name" value="USP39"/>
</dbReference>
<evidence type="ECO:0000256" key="9">
    <source>
        <dbReference type="PROSITE-ProRule" id="PRU00502"/>
    </source>
</evidence>
<accession>A0A1S3YMY5</accession>
<gene>
    <name evidence="14" type="primary">LOC107777708</name>
</gene>
<dbReference type="InterPro" id="IPR028889">
    <property type="entry name" value="USP"/>
</dbReference>